<reference evidence="6 7" key="1">
    <citation type="submission" date="2018-01" db="EMBL/GenBank/DDBJ databases">
        <title>Complete genome sequence of Salinigranum rubrum GX10T, an extremely halophilic archaeon isolated from a marine solar saltern.</title>
        <authorList>
            <person name="Han S."/>
        </authorList>
    </citation>
    <scope>NUCLEOTIDE SEQUENCE [LARGE SCALE GENOMIC DNA]</scope>
    <source>
        <strain evidence="6 7">GX10</strain>
    </source>
</reference>
<feature type="compositionally biased region" description="Low complexity" evidence="3">
    <location>
        <begin position="279"/>
        <end position="318"/>
    </location>
</feature>
<keyword evidence="7" id="KW-1185">Reference proteome</keyword>
<proteinExistence type="predicted"/>
<dbReference type="Proteomes" id="UP000236584">
    <property type="component" value="Chromosome"/>
</dbReference>
<keyword evidence="4" id="KW-0472">Membrane</keyword>
<dbReference type="Gene3D" id="3.10.580.10">
    <property type="entry name" value="CBS-domain"/>
    <property type="match status" value="1"/>
</dbReference>
<organism evidence="6 7">
    <name type="scientific">Salinigranum rubrum</name>
    <dbReference type="NCBI Taxonomy" id="755307"/>
    <lineage>
        <taxon>Archaea</taxon>
        <taxon>Methanobacteriati</taxon>
        <taxon>Methanobacteriota</taxon>
        <taxon>Stenosarchaea group</taxon>
        <taxon>Halobacteria</taxon>
        <taxon>Halobacteriales</taxon>
        <taxon>Haloferacaceae</taxon>
        <taxon>Salinigranum</taxon>
    </lineage>
</organism>
<evidence type="ECO:0000313" key="7">
    <source>
        <dbReference type="Proteomes" id="UP000236584"/>
    </source>
</evidence>
<accession>A0A2I8VFG7</accession>
<dbReference type="Gene3D" id="3.90.1280.20">
    <property type="match status" value="1"/>
</dbReference>
<feature type="transmembrane region" description="Helical" evidence="4">
    <location>
        <begin position="135"/>
        <end position="152"/>
    </location>
</feature>
<keyword evidence="1" id="KW-0677">Repeat</keyword>
<feature type="domain" description="CNNM transmembrane" evidence="5">
    <location>
        <begin position="41"/>
        <end position="233"/>
    </location>
</feature>
<dbReference type="PANTHER" id="PTHR22777">
    <property type="entry name" value="HEMOLYSIN-RELATED"/>
    <property type="match status" value="1"/>
</dbReference>
<name>A0A2I8VFG7_9EURY</name>
<evidence type="ECO:0000313" key="6">
    <source>
        <dbReference type="EMBL" id="AUV80678.1"/>
    </source>
</evidence>
<keyword evidence="2" id="KW-0129">CBS domain</keyword>
<dbReference type="PANTHER" id="PTHR22777:SF17">
    <property type="entry name" value="UPF0053 PROTEIN SLL0260"/>
    <property type="match status" value="1"/>
</dbReference>
<sequence length="389" mass="41165">MTGVVPAAMAGLLTMTSLTRAASLITRAAFPAQTANDSVITPLTVVLGAVVIVVLLGVSAFFSGSEIAIFSLERHQLSALLETDEDVDPRAVVLQRLREDPHRLLVTILVGNNMVNIAMASIASVLLAATLSPELAIVATTLGMSALVLLFGEITPKSYGVANAERLALRVAGPIRIVERVLFPLVFCFEVASRGLNRLTGGGNDIERPYVTREEIEALLKTGERVGAIDEAEHEMVEGVFELSSTTAREVMVPRVNLIAVDVETPSTRSSKCVRRTGSPASPSTRARSTTSSASPTSATSNAPSARGRRSTTSSSPAFRSPRGERSTTSSPRCKPSASRWSSSATSSARPRASSPSRTSSKRSSARYSRSARNGSSVPRPTASWSKAR</sequence>
<keyword evidence="4" id="KW-1133">Transmembrane helix</keyword>
<dbReference type="InterPro" id="IPR046342">
    <property type="entry name" value="CBS_dom_sf"/>
</dbReference>
<evidence type="ECO:0000256" key="1">
    <source>
        <dbReference type="ARBA" id="ARBA00022737"/>
    </source>
</evidence>
<evidence type="ECO:0000256" key="4">
    <source>
        <dbReference type="SAM" id="Phobius"/>
    </source>
</evidence>
<dbReference type="KEGG" id="srub:C2R22_02585"/>
<gene>
    <name evidence="6" type="ORF">C2R22_02585</name>
</gene>
<feature type="compositionally biased region" description="Low complexity" evidence="3">
    <location>
        <begin position="337"/>
        <end position="359"/>
    </location>
</feature>
<dbReference type="Pfam" id="PF01595">
    <property type="entry name" value="CNNM"/>
    <property type="match status" value="1"/>
</dbReference>
<evidence type="ECO:0000256" key="2">
    <source>
        <dbReference type="ARBA" id="ARBA00023122"/>
    </source>
</evidence>
<feature type="compositionally biased region" description="Low complexity" evidence="3">
    <location>
        <begin position="366"/>
        <end position="377"/>
    </location>
</feature>
<feature type="transmembrane region" description="Helical" evidence="4">
    <location>
        <begin position="45"/>
        <end position="70"/>
    </location>
</feature>
<dbReference type="InterPro" id="IPR002550">
    <property type="entry name" value="CNNM"/>
</dbReference>
<dbReference type="EMBL" id="CP026309">
    <property type="protein sequence ID" value="AUV80678.1"/>
    <property type="molecule type" value="Genomic_DNA"/>
</dbReference>
<dbReference type="AlphaFoldDB" id="A0A2I8VFG7"/>
<dbReference type="PROSITE" id="PS51846">
    <property type="entry name" value="CNNM"/>
    <property type="match status" value="1"/>
</dbReference>
<evidence type="ECO:0000256" key="3">
    <source>
        <dbReference type="SAM" id="MobiDB-lite"/>
    </source>
</evidence>
<keyword evidence="4" id="KW-0812">Transmembrane</keyword>
<evidence type="ECO:0000259" key="5">
    <source>
        <dbReference type="PROSITE" id="PS51846"/>
    </source>
</evidence>
<feature type="transmembrane region" description="Helical" evidence="4">
    <location>
        <begin position="104"/>
        <end position="129"/>
    </location>
</feature>
<protein>
    <recommendedName>
        <fullName evidence="5">CNNM transmembrane domain-containing protein</fullName>
    </recommendedName>
</protein>
<feature type="region of interest" description="Disordered" evidence="3">
    <location>
        <begin position="267"/>
        <end position="389"/>
    </location>
</feature>